<dbReference type="Pfam" id="PF14303">
    <property type="entry name" value="NAM-associated"/>
    <property type="match status" value="1"/>
</dbReference>
<reference evidence="3 4" key="1">
    <citation type="submission" date="2024-01" db="EMBL/GenBank/DDBJ databases">
        <title>A telomere-to-telomere, gap-free genome of sweet tea (Lithocarpus litseifolius).</title>
        <authorList>
            <person name="Zhou J."/>
        </authorList>
    </citation>
    <scope>NUCLEOTIDE SEQUENCE [LARGE SCALE GENOMIC DNA]</scope>
    <source>
        <strain evidence="3">Zhou-2022a</strain>
        <tissue evidence="3">Leaf</tissue>
    </source>
</reference>
<protein>
    <recommendedName>
        <fullName evidence="2">No apical meristem-associated C-terminal domain-containing protein</fullName>
    </recommendedName>
</protein>
<feature type="region of interest" description="Disordered" evidence="1">
    <location>
        <begin position="148"/>
        <end position="170"/>
    </location>
</feature>
<dbReference type="InterPro" id="IPR006912">
    <property type="entry name" value="Harbinger_derived_prot"/>
</dbReference>
<dbReference type="InterPro" id="IPR029466">
    <property type="entry name" value="NAM-associated_C"/>
</dbReference>
<accession>A0AAW2CW32</accession>
<evidence type="ECO:0000259" key="2">
    <source>
        <dbReference type="Pfam" id="PF14303"/>
    </source>
</evidence>
<dbReference type="AlphaFoldDB" id="A0AAW2CW32"/>
<evidence type="ECO:0000313" key="3">
    <source>
        <dbReference type="EMBL" id="KAL0001673.1"/>
    </source>
</evidence>
<feature type="domain" description="No apical meristem-associated C-terminal" evidence="2">
    <location>
        <begin position="132"/>
        <end position="269"/>
    </location>
</feature>
<evidence type="ECO:0000256" key="1">
    <source>
        <dbReference type="SAM" id="MobiDB-lite"/>
    </source>
</evidence>
<evidence type="ECO:0000313" key="4">
    <source>
        <dbReference type="Proteomes" id="UP001459277"/>
    </source>
</evidence>
<dbReference type="Proteomes" id="UP001459277">
    <property type="component" value="Unassembled WGS sequence"/>
</dbReference>
<dbReference type="PANTHER" id="PTHR47150:SF7">
    <property type="entry name" value="NUCLEASE"/>
    <property type="match status" value="1"/>
</dbReference>
<dbReference type="PANTHER" id="PTHR47150">
    <property type="entry name" value="OS12G0169200 PROTEIN"/>
    <property type="match status" value="1"/>
</dbReference>
<name>A0AAW2CW32_9ROSI</name>
<sequence>MPIQSLPEVQIVTSNSTKHGGNFSVDEDLLLISAWLNIGMDAVYGTDQKGEKFWAKIWEYFCANNTYGTTRSSSSLSSRWGNINRETSRFVGFVAKVEARNRSGATDEDKLKDAKDLYKATPNPTTGKKIAFAYEHCWVVLKNQPKWSMPKEKSKGLSQTPSSIDQVDSNDDNTVVLERPIGRKAKKAKRKRTDDDKGFDDYLAKKLQYIQASHEQDQEALRIKAEKIRVDAERIRLETIREERSIMTMDTSSMNEKERLYFENLKDQILARQVGVVSMGRSLFKQLLFDDSDEDEIMRRILKGSTSRRKHRRYIERDRLITAALRMLAYGVTVDFMDEYVRIGKSTVMESLKKFVKAVVDIFSKEYLRSPNNEDIARLLANGERHGFPGMLGSIDCMYWKWKNCLVAWKGQYSGHLREPTIVLEVVASFDLWIWHAFFGLPGSNNDINVLERSPVFSELEQGRAPAVNYSINGHEYTMGYYLADGIYPKWTQKKKKKLFAKAQDANRKDVERAFGVLQARFAIVRGPARFFHSETLEDIMKVCVILHNMIIEDERDVDEAVE</sequence>
<keyword evidence="4" id="KW-1185">Reference proteome</keyword>
<gene>
    <name evidence="3" type="ORF">SO802_015454</name>
</gene>
<dbReference type="Pfam" id="PF04827">
    <property type="entry name" value="Plant_tran"/>
    <property type="match status" value="1"/>
</dbReference>
<dbReference type="EMBL" id="JAZDWU010000005">
    <property type="protein sequence ID" value="KAL0001673.1"/>
    <property type="molecule type" value="Genomic_DNA"/>
</dbReference>
<feature type="compositionally biased region" description="Polar residues" evidence="1">
    <location>
        <begin position="156"/>
        <end position="167"/>
    </location>
</feature>
<proteinExistence type="predicted"/>
<comment type="caution">
    <text evidence="3">The sequence shown here is derived from an EMBL/GenBank/DDBJ whole genome shotgun (WGS) entry which is preliminary data.</text>
</comment>
<organism evidence="3 4">
    <name type="scientific">Lithocarpus litseifolius</name>
    <dbReference type="NCBI Taxonomy" id="425828"/>
    <lineage>
        <taxon>Eukaryota</taxon>
        <taxon>Viridiplantae</taxon>
        <taxon>Streptophyta</taxon>
        <taxon>Embryophyta</taxon>
        <taxon>Tracheophyta</taxon>
        <taxon>Spermatophyta</taxon>
        <taxon>Magnoliopsida</taxon>
        <taxon>eudicotyledons</taxon>
        <taxon>Gunneridae</taxon>
        <taxon>Pentapetalae</taxon>
        <taxon>rosids</taxon>
        <taxon>fabids</taxon>
        <taxon>Fagales</taxon>
        <taxon>Fagaceae</taxon>
        <taxon>Lithocarpus</taxon>
    </lineage>
</organism>